<evidence type="ECO:0000313" key="1">
    <source>
        <dbReference type="EMBL" id="WZH49672.1"/>
    </source>
</evidence>
<name>A0ABZ2XCD1_9HYPO</name>
<dbReference type="PANTHER" id="PTHR47785:SF1">
    <property type="entry name" value="TRANSCRIPTION FACTOR, PUTATIVE (AFU_ORTHOLOGUE AFUA_5G14530)-RELATED"/>
    <property type="match status" value="1"/>
</dbReference>
<protein>
    <submittedName>
        <fullName evidence="1">C6 transcription factor</fullName>
    </submittedName>
</protein>
<dbReference type="InterPro" id="IPR053181">
    <property type="entry name" value="EcdB-like_regulator"/>
</dbReference>
<proteinExistence type="predicted"/>
<keyword evidence="2" id="KW-1185">Reference proteome</keyword>
<dbReference type="Proteomes" id="UP001489902">
    <property type="component" value="Chromosome 7"/>
</dbReference>
<accession>A0ABZ2XCD1</accession>
<sequence length="534" mass="60545">MEPDLANDSAEWRARKRLRTSHACDACRTRKTRLDPDARASLRSLADKKTDVMEIILVRRVQRSTMIVPMDLRPTRSSPDLNLRRQSHAIQTPNSQDQRENVNNFENAVLDSMHTSTTESILQWPHFDVFPLLRHDGESIFYLEQSRTPLIIAPNPMYPYVDAEDITSMLEAFERNVNFWYPSMSQEQLNSIRTTLQNGMPAEDTVHSCLCLLTLALGCASQAAEDLRFTTEPDASDKEKRLRKRKLGDIYFHLALKKLHVVHLQVDSQSTQCLFFTADYMAELSACPPSGIARVESSVPLPSTYHTHTSDVVEEESSLYFLACISMRRLLNRVHQLLYARDTGAAFDHTRFPRIVAELQRQLDDWRDVLPASFSFSVDTEEVATAAGGFLRQRYLTCKGVIYRPYLMWMLSSSYADTSTSAVAPSIPDVMNNCKLCLDACLLHALDLRGFPQTVLVDTWICSLSMSGAMLILLAASHVPALKEFIGSRATLVGSHLERLFRNWRDVSFGGDSPSVDRSMWLIQQADSYIRGCY</sequence>
<reference evidence="1 2" key="1">
    <citation type="submission" date="2024-04" db="EMBL/GenBank/DDBJ databases">
        <title>Complete genome sequence of Fusarium acuminatum.</title>
        <authorList>
            <person name="Lan B."/>
        </authorList>
    </citation>
    <scope>NUCLEOTIDE SEQUENCE [LARGE SCALE GENOMIC DNA]</scope>
    <source>
        <strain evidence="1">1A</strain>
    </source>
</reference>
<evidence type="ECO:0000313" key="2">
    <source>
        <dbReference type="Proteomes" id="UP001489902"/>
    </source>
</evidence>
<organism evidence="1 2">
    <name type="scientific">Fusarium acuminatum</name>
    <dbReference type="NCBI Taxonomy" id="5515"/>
    <lineage>
        <taxon>Eukaryota</taxon>
        <taxon>Fungi</taxon>
        <taxon>Dikarya</taxon>
        <taxon>Ascomycota</taxon>
        <taxon>Pezizomycotina</taxon>
        <taxon>Sordariomycetes</taxon>
        <taxon>Hypocreomycetidae</taxon>
        <taxon>Hypocreales</taxon>
        <taxon>Nectriaceae</taxon>
        <taxon>Fusarium</taxon>
        <taxon>Fusarium tricinctum species complex</taxon>
    </lineage>
</organism>
<dbReference type="EMBL" id="CP151266">
    <property type="protein sequence ID" value="WZH49672.1"/>
    <property type="molecule type" value="Genomic_DNA"/>
</dbReference>
<dbReference type="PANTHER" id="PTHR47785">
    <property type="entry name" value="ZN(II)2CYS6 TRANSCRIPTION FACTOR (EUROFUNG)-RELATED-RELATED"/>
    <property type="match status" value="1"/>
</dbReference>
<gene>
    <name evidence="1" type="ORF">QYS62_010878</name>
</gene>
<dbReference type="CDD" id="cd12148">
    <property type="entry name" value="fungal_TF_MHR"/>
    <property type="match status" value="1"/>
</dbReference>